<protein>
    <submittedName>
        <fullName evidence="3">Uncharacterized protein</fullName>
    </submittedName>
</protein>
<feature type="region of interest" description="Disordered" evidence="2">
    <location>
        <begin position="1"/>
        <end position="24"/>
    </location>
</feature>
<accession>A0AAE4B0G4</accession>
<dbReference type="Proteomes" id="UP001240236">
    <property type="component" value="Unassembled WGS sequence"/>
</dbReference>
<evidence type="ECO:0000256" key="1">
    <source>
        <dbReference type="SAM" id="Coils"/>
    </source>
</evidence>
<keyword evidence="4" id="KW-1185">Reference proteome</keyword>
<evidence type="ECO:0000313" key="4">
    <source>
        <dbReference type="Proteomes" id="UP001240236"/>
    </source>
</evidence>
<comment type="caution">
    <text evidence="3">The sequence shown here is derived from an EMBL/GenBank/DDBJ whole genome shotgun (WGS) entry which is preliminary data.</text>
</comment>
<evidence type="ECO:0000313" key="3">
    <source>
        <dbReference type="EMBL" id="MDQ0370290.1"/>
    </source>
</evidence>
<proteinExistence type="predicted"/>
<gene>
    <name evidence="3" type="ORF">J2S42_006959</name>
</gene>
<evidence type="ECO:0000256" key="2">
    <source>
        <dbReference type="SAM" id="MobiDB-lite"/>
    </source>
</evidence>
<name>A0AAE4B0G4_9ACTN</name>
<organism evidence="3 4">
    <name type="scientific">Catenuloplanes indicus</name>
    <dbReference type="NCBI Taxonomy" id="137267"/>
    <lineage>
        <taxon>Bacteria</taxon>
        <taxon>Bacillati</taxon>
        <taxon>Actinomycetota</taxon>
        <taxon>Actinomycetes</taxon>
        <taxon>Micromonosporales</taxon>
        <taxon>Micromonosporaceae</taxon>
        <taxon>Catenuloplanes</taxon>
    </lineage>
</organism>
<dbReference type="EMBL" id="JAUSUZ010000001">
    <property type="protein sequence ID" value="MDQ0370290.1"/>
    <property type="molecule type" value="Genomic_DNA"/>
</dbReference>
<feature type="coiled-coil region" evidence="1">
    <location>
        <begin position="24"/>
        <end position="58"/>
    </location>
</feature>
<dbReference type="RefSeq" id="WP_307246137.1">
    <property type="nucleotide sequence ID" value="NZ_JAUSUZ010000001.1"/>
</dbReference>
<keyword evidence="1" id="KW-0175">Coiled coil</keyword>
<reference evidence="3 4" key="1">
    <citation type="submission" date="2023-07" db="EMBL/GenBank/DDBJ databases">
        <title>Sequencing the genomes of 1000 actinobacteria strains.</title>
        <authorList>
            <person name="Klenk H.-P."/>
        </authorList>
    </citation>
    <scope>NUCLEOTIDE SEQUENCE [LARGE SCALE GENOMIC DNA]</scope>
    <source>
        <strain evidence="3 4">DSM 44709</strain>
    </source>
</reference>
<sequence length="62" mass="6853">MATDRNGDPIQPSSPATPDDDDELDALRRRVAERAGEIERLSARINDLHGEIVAYRRSLGGH</sequence>
<dbReference type="AlphaFoldDB" id="A0AAE4B0G4"/>